<evidence type="ECO:0000256" key="3">
    <source>
        <dbReference type="ARBA" id="ARBA00022517"/>
    </source>
</evidence>
<keyword evidence="4" id="KW-0677">Repeat</keyword>
<dbReference type="CDD" id="cd20251">
    <property type="entry name" value="Complex1_LYR_SF"/>
    <property type="match status" value="1"/>
</dbReference>
<dbReference type="Proteomes" id="UP001205105">
    <property type="component" value="Unassembled WGS sequence"/>
</dbReference>
<dbReference type="NCBIfam" id="TIGR00231">
    <property type="entry name" value="small_GTP"/>
    <property type="match status" value="2"/>
</dbReference>
<evidence type="ECO:0000313" key="10">
    <source>
        <dbReference type="EMBL" id="KAI7838006.1"/>
    </source>
</evidence>
<dbReference type="GO" id="GO:0009507">
    <property type="term" value="C:chloroplast"/>
    <property type="evidence" value="ECO:0007669"/>
    <property type="project" value="TreeGrafter"/>
</dbReference>
<dbReference type="SUPFAM" id="SSF52540">
    <property type="entry name" value="P-loop containing nucleoside triphosphate hydrolases"/>
    <property type="match status" value="2"/>
</dbReference>
<dbReference type="InterPro" id="IPR031166">
    <property type="entry name" value="G_ENGA"/>
</dbReference>
<sequence length="726" mass="78470">MSAKEFTVIKLYRDCLRLADYISTQGGNRRVLRDQVRQAFKKNKGETDPQKIEEQKEAAVRGLSNYMFHEAQRLAKEERRQQRRSVAAAAGPRSGGGRKGGKAAAPTQAPSADAAAELAAAELAVERQVAADAAAALSDQQQQQMDALAQAISARLEALADSDDWTPDQMLSDDDLADAGLDLGDGLGFVDFGADVDDVAATQRELRQMQRAAAAAAAPAEEAEEPASGRRSRRAKREAGAVGGMGRRSELPDDLLPKVAIVGRPNVGKSALFNRIVGQQVAIVFDYPGVTRDRLYTRAFWGDREFLLVDTGGLMSDAEKLPKEQQEAARRSISAAGLPAAIERQAAAAVEEADALILVVDGQTGGTSVDEEIQAWLRRTHPNKPVVLAVNKCENAAKADLQAAEFWGSGLEPIPVSAISGSGTGELMERLTAQLPTPPSLADAADFLADGDSLSVAIVGRPNVGKSSLLNSLVGQERSIVSDMSGTTRDAIDTDVTLKDGRKFKLVDTAGVRKRTAVASSKDGAEPLSVERAFRAVRRSEVAVLVLDAGEGVTQQDFRLAEYIAAEGRACVIAVNKWDTVPVKTDKTLADYEADVRAQLRPIEWANIVFISAKTGQRVKRVLDAATAASEEHRRRITTSTLNLVLKEAQGWQMPPSTGSGRRGRIYYGTQAGIKPPTFVLFCNDAKLFPDDYRKYIERQFRENVGFPGSPLRLFWRGKQGRMEMS</sequence>
<dbReference type="FunFam" id="3.40.50.300:FF:001185">
    <property type="entry name" value="GTPase Der"/>
    <property type="match status" value="1"/>
</dbReference>
<dbReference type="InterPro" id="IPR032859">
    <property type="entry name" value="KH_dom-like"/>
</dbReference>
<keyword evidence="11" id="KW-1185">Reference proteome</keyword>
<dbReference type="NCBIfam" id="TIGR03594">
    <property type="entry name" value="GTPase_EngA"/>
    <property type="match status" value="1"/>
</dbReference>
<dbReference type="InterPro" id="IPR006073">
    <property type="entry name" value="GTP-bd"/>
</dbReference>
<evidence type="ECO:0000256" key="1">
    <source>
        <dbReference type="ARBA" id="ARBA00008279"/>
    </source>
</evidence>
<dbReference type="Pfam" id="PF01926">
    <property type="entry name" value="MMR_HSR1"/>
    <property type="match status" value="2"/>
</dbReference>
<evidence type="ECO:0000259" key="9">
    <source>
        <dbReference type="PROSITE" id="PS51712"/>
    </source>
</evidence>
<dbReference type="InterPro" id="IPR027417">
    <property type="entry name" value="P-loop_NTPase"/>
</dbReference>
<evidence type="ECO:0000256" key="7">
    <source>
        <dbReference type="ARBA" id="ARBA00032345"/>
    </source>
</evidence>
<feature type="region of interest" description="Disordered" evidence="8">
    <location>
        <begin position="75"/>
        <end position="110"/>
    </location>
</feature>
<feature type="domain" description="EngA-type G" evidence="9">
    <location>
        <begin position="257"/>
        <end position="439"/>
    </location>
</feature>
<proteinExistence type="inferred from homology"/>
<dbReference type="CDD" id="cd01894">
    <property type="entry name" value="EngA1"/>
    <property type="match status" value="1"/>
</dbReference>
<comment type="similarity">
    <text evidence="1">Belongs to the TRAFAC class TrmE-Era-EngA-EngB-Septin-like GTPase superfamily. EngA (Der) GTPase family.</text>
</comment>
<keyword evidence="5" id="KW-0547">Nucleotide-binding</keyword>
<dbReference type="InterPro" id="IPR016484">
    <property type="entry name" value="GTPase_Der"/>
</dbReference>
<dbReference type="Pfam" id="PF05347">
    <property type="entry name" value="Complex1_LYR"/>
    <property type="match status" value="1"/>
</dbReference>
<dbReference type="FunFam" id="3.40.50.300:FF:000040">
    <property type="entry name" value="GTPase Der"/>
    <property type="match status" value="1"/>
</dbReference>
<dbReference type="Gene3D" id="3.30.300.20">
    <property type="match status" value="1"/>
</dbReference>
<evidence type="ECO:0000256" key="5">
    <source>
        <dbReference type="ARBA" id="ARBA00022741"/>
    </source>
</evidence>
<dbReference type="PRINTS" id="PR00326">
    <property type="entry name" value="GTP1OBG"/>
</dbReference>
<dbReference type="PANTHER" id="PTHR43834">
    <property type="entry name" value="GTPASE DER"/>
    <property type="match status" value="1"/>
</dbReference>
<dbReference type="Pfam" id="PF14714">
    <property type="entry name" value="KH_dom-like"/>
    <property type="match status" value="1"/>
</dbReference>
<dbReference type="GO" id="GO:0042254">
    <property type="term" value="P:ribosome biogenesis"/>
    <property type="evidence" value="ECO:0007669"/>
    <property type="project" value="UniProtKB-KW"/>
</dbReference>
<dbReference type="Gene3D" id="3.40.50.300">
    <property type="entry name" value="P-loop containing nucleotide triphosphate hydrolases"/>
    <property type="match status" value="2"/>
</dbReference>
<name>A0AAD5DKS4_9CHLO</name>
<feature type="region of interest" description="Disordered" evidence="8">
    <location>
        <begin position="210"/>
        <end position="249"/>
    </location>
</feature>
<comment type="caution">
    <text evidence="10">The sequence shown here is derived from an EMBL/GenBank/DDBJ whole genome shotgun (WGS) entry which is preliminary data.</text>
</comment>
<dbReference type="CDD" id="cd01895">
    <property type="entry name" value="EngA2"/>
    <property type="match status" value="1"/>
</dbReference>
<keyword evidence="3" id="KW-0690">Ribosome biogenesis</keyword>
<dbReference type="AlphaFoldDB" id="A0AAD5DKS4"/>
<gene>
    <name evidence="10" type="ORF">COHA_008188</name>
</gene>
<dbReference type="PROSITE" id="PS51712">
    <property type="entry name" value="G_ENGA"/>
    <property type="match status" value="2"/>
</dbReference>
<protein>
    <recommendedName>
        <fullName evidence="2">GTPase Der</fullName>
    </recommendedName>
    <alternativeName>
        <fullName evidence="7">GTP-binding protein EngA</fullName>
    </alternativeName>
</protein>
<dbReference type="HAMAP" id="MF_00195">
    <property type="entry name" value="GTPase_Der"/>
    <property type="match status" value="1"/>
</dbReference>
<evidence type="ECO:0000313" key="11">
    <source>
        <dbReference type="Proteomes" id="UP001205105"/>
    </source>
</evidence>
<dbReference type="EMBL" id="JADXDR010000138">
    <property type="protein sequence ID" value="KAI7838006.1"/>
    <property type="molecule type" value="Genomic_DNA"/>
</dbReference>
<organism evidence="10 11">
    <name type="scientific">Chlorella ohadii</name>
    <dbReference type="NCBI Taxonomy" id="2649997"/>
    <lineage>
        <taxon>Eukaryota</taxon>
        <taxon>Viridiplantae</taxon>
        <taxon>Chlorophyta</taxon>
        <taxon>core chlorophytes</taxon>
        <taxon>Trebouxiophyceae</taxon>
        <taxon>Chlorellales</taxon>
        <taxon>Chlorellaceae</taxon>
        <taxon>Chlorella clade</taxon>
        <taxon>Chlorella</taxon>
    </lineage>
</organism>
<evidence type="ECO:0000256" key="8">
    <source>
        <dbReference type="SAM" id="MobiDB-lite"/>
    </source>
</evidence>
<accession>A0AAD5DKS4</accession>
<feature type="domain" description="EngA-type G" evidence="9">
    <location>
        <begin position="454"/>
        <end position="634"/>
    </location>
</feature>
<keyword evidence="6" id="KW-0342">GTP-binding</keyword>
<evidence type="ECO:0000256" key="6">
    <source>
        <dbReference type="ARBA" id="ARBA00023134"/>
    </source>
</evidence>
<dbReference type="InterPro" id="IPR005225">
    <property type="entry name" value="Small_GTP-bd"/>
</dbReference>
<evidence type="ECO:0000256" key="4">
    <source>
        <dbReference type="ARBA" id="ARBA00022737"/>
    </source>
</evidence>
<dbReference type="GO" id="GO:0005525">
    <property type="term" value="F:GTP binding"/>
    <property type="evidence" value="ECO:0007669"/>
    <property type="project" value="UniProtKB-KW"/>
</dbReference>
<dbReference type="InterPro" id="IPR015946">
    <property type="entry name" value="KH_dom-like_a/b"/>
</dbReference>
<reference evidence="10" key="1">
    <citation type="submission" date="2020-11" db="EMBL/GenBank/DDBJ databases">
        <title>Chlorella ohadii genome sequencing and assembly.</title>
        <authorList>
            <person name="Murik O."/>
            <person name="Treves H."/>
            <person name="Kedem I."/>
            <person name="Shotland Y."/>
            <person name="Kaplan A."/>
        </authorList>
    </citation>
    <scope>NUCLEOTIDE SEQUENCE</scope>
    <source>
        <strain evidence="10">1</strain>
    </source>
</reference>
<dbReference type="InterPro" id="IPR008011">
    <property type="entry name" value="Complex1_LYR_dom"/>
</dbReference>
<dbReference type="FunFam" id="3.30.300.20:FF:000004">
    <property type="entry name" value="GTPase Der"/>
    <property type="match status" value="1"/>
</dbReference>
<evidence type="ECO:0000256" key="2">
    <source>
        <dbReference type="ARBA" id="ARBA00020953"/>
    </source>
</evidence>
<dbReference type="PANTHER" id="PTHR43834:SF2">
    <property type="entry name" value="GTPASE DER"/>
    <property type="match status" value="1"/>
</dbReference>